<evidence type="ECO:0000313" key="10">
    <source>
        <dbReference type="RefSeq" id="XP_033464089.1"/>
    </source>
</evidence>
<dbReference type="OrthoDB" id="3923077at2759"/>
<dbReference type="Proteomes" id="UP000504637">
    <property type="component" value="Unplaced"/>
</dbReference>
<evidence type="ECO:0000256" key="2">
    <source>
        <dbReference type="ARBA" id="ARBA00022692"/>
    </source>
</evidence>
<feature type="transmembrane region" description="Helical" evidence="7">
    <location>
        <begin position="247"/>
        <end position="267"/>
    </location>
</feature>
<evidence type="ECO:0000313" key="9">
    <source>
        <dbReference type="Proteomes" id="UP000504637"/>
    </source>
</evidence>
<feature type="transmembrane region" description="Helical" evidence="7">
    <location>
        <begin position="47"/>
        <end position="66"/>
    </location>
</feature>
<organism evidence="10">
    <name type="scientific">Dissoconium aciculare CBS 342.82</name>
    <dbReference type="NCBI Taxonomy" id="1314786"/>
    <lineage>
        <taxon>Eukaryota</taxon>
        <taxon>Fungi</taxon>
        <taxon>Dikarya</taxon>
        <taxon>Ascomycota</taxon>
        <taxon>Pezizomycotina</taxon>
        <taxon>Dothideomycetes</taxon>
        <taxon>Dothideomycetidae</taxon>
        <taxon>Mycosphaerellales</taxon>
        <taxon>Dissoconiaceae</taxon>
        <taxon>Dissoconium</taxon>
    </lineage>
</organism>
<evidence type="ECO:0000256" key="5">
    <source>
        <dbReference type="ARBA" id="ARBA00038359"/>
    </source>
</evidence>
<evidence type="ECO:0000256" key="3">
    <source>
        <dbReference type="ARBA" id="ARBA00022989"/>
    </source>
</evidence>
<evidence type="ECO:0000256" key="7">
    <source>
        <dbReference type="SAM" id="Phobius"/>
    </source>
</evidence>
<comment type="subcellular location">
    <subcellularLocation>
        <location evidence="1">Membrane</location>
        <topology evidence="1">Multi-pass membrane protein</topology>
    </subcellularLocation>
</comment>
<dbReference type="PANTHER" id="PTHR33048:SF96">
    <property type="entry name" value="INTEGRAL MEMBRANE PROTEIN"/>
    <property type="match status" value="1"/>
</dbReference>
<dbReference type="PANTHER" id="PTHR33048">
    <property type="entry name" value="PTH11-LIKE INTEGRAL MEMBRANE PROTEIN (AFU_ORTHOLOGUE AFUA_5G11245)"/>
    <property type="match status" value="1"/>
</dbReference>
<evidence type="ECO:0000259" key="8">
    <source>
        <dbReference type="Pfam" id="PF20684"/>
    </source>
</evidence>
<feature type="domain" description="Rhodopsin" evidence="8">
    <location>
        <begin position="27"/>
        <end position="272"/>
    </location>
</feature>
<dbReference type="GO" id="GO:0016020">
    <property type="term" value="C:membrane"/>
    <property type="evidence" value="ECO:0007669"/>
    <property type="project" value="UniProtKB-SubCell"/>
</dbReference>
<evidence type="ECO:0000256" key="6">
    <source>
        <dbReference type="SAM" id="MobiDB-lite"/>
    </source>
</evidence>
<reference evidence="10" key="1">
    <citation type="submission" date="2020-01" db="EMBL/GenBank/DDBJ databases">
        <authorList>
            <consortium name="DOE Joint Genome Institute"/>
            <person name="Haridas S."/>
            <person name="Albert R."/>
            <person name="Binder M."/>
            <person name="Bloem J."/>
            <person name="Labutti K."/>
            <person name="Salamov A."/>
            <person name="Andreopoulos B."/>
            <person name="Baker S.E."/>
            <person name="Barry K."/>
            <person name="Bills G."/>
            <person name="Bluhm B.H."/>
            <person name="Cannon C."/>
            <person name="Castanera R."/>
            <person name="Culley D.E."/>
            <person name="Daum C."/>
            <person name="Ezra D."/>
            <person name="Gonzalez J.B."/>
            <person name="Henrissat B."/>
            <person name="Kuo A."/>
            <person name="Liang C."/>
            <person name="Lipzen A."/>
            <person name="Lutzoni F."/>
            <person name="Magnuson J."/>
            <person name="Mondo S."/>
            <person name="Nolan M."/>
            <person name="Ohm R."/>
            <person name="Pangilinan J."/>
            <person name="Park H.-J."/>
            <person name="Ramirez L."/>
            <person name="Alfaro M."/>
            <person name="Sun H."/>
            <person name="Tritt A."/>
            <person name="Yoshinaga Y."/>
            <person name="Zwiers L.-H."/>
            <person name="Turgeon B.G."/>
            <person name="Goodwin S.B."/>
            <person name="Spatafora J.W."/>
            <person name="Crous P.W."/>
            <person name="Grigoriev I.V."/>
        </authorList>
    </citation>
    <scope>NUCLEOTIDE SEQUENCE</scope>
    <source>
        <strain evidence="10">CBS 342.82</strain>
    </source>
</reference>
<feature type="transmembrane region" description="Helical" evidence="7">
    <location>
        <begin position="117"/>
        <end position="142"/>
    </location>
</feature>
<dbReference type="InterPro" id="IPR049326">
    <property type="entry name" value="Rhodopsin_dom_fungi"/>
</dbReference>
<dbReference type="GeneID" id="54358510"/>
<feature type="transmembrane region" description="Helical" evidence="7">
    <location>
        <begin position="204"/>
        <end position="227"/>
    </location>
</feature>
<reference evidence="10" key="2">
    <citation type="submission" date="2020-04" db="EMBL/GenBank/DDBJ databases">
        <authorList>
            <consortium name="NCBI Genome Project"/>
        </authorList>
    </citation>
    <scope>NUCLEOTIDE SEQUENCE</scope>
    <source>
        <strain evidence="10">CBS 342.82</strain>
    </source>
</reference>
<name>A0A6J3MGQ5_9PEZI</name>
<accession>A0A6J3MGQ5</accession>
<feature type="transmembrane region" description="Helical" evidence="7">
    <location>
        <begin position="171"/>
        <end position="192"/>
    </location>
</feature>
<evidence type="ECO:0000256" key="1">
    <source>
        <dbReference type="ARBA" id="ARBA00004141"/>
    </source>
</evidence>
<comment type="similarity">
    <text evidence="5">Belongs to the SAT4 family.</text>
</comment>
<feature type="transmembrane region" description="Helical" evidence="7">
    <location>
        <begin position="12"/>
        <end position="35"/>
    </location>
</feature>
<keyword evidence="4 7" id="KW-0472">Membrane</keyword>
<keyword evidence="2 7" id="KW-0812">Transmembrane</keyword>
<dbReference type="AlphaFoldDB" id="A0A6J3MGQ5"/>
<evidence type="ECO:0000256" key="4">
    <source>
        <dbReference type="ARBA" id="ARBA00023136"/>
    </source>
</evidence>
<dbReference type="InterPro" id="IPR052337">
    <property type="entry name" value="SAT4-like"/>
</dbReference>
<dbReference type="RefSeq" id="XP_033464089.1">
    <property type="nucleotide sequence ID" value="XM_033600710.1"/>
</dbReference>
<proteinExistence type="inferred from homology"/>
<reference evidence="10" key="3">
    <citation type="submission" date="2025-08" db="UniProtKB">
        <authorList>
            <consortium name="RefSeq"/>
        </authorList>
    </citation>
    <scope>IDENTIFICATION</scope>
    <source>
        <strain evidence="10">CBS 342.82</strain>
    </source>
</reference>
<dbReference type="Pfam" id="PF20684">
    <property type="entry name" value="Fung_rhodopsin"/>
    <property type="match status" value="1"/>
</dbReference>
<protein>
    <recommendedName>
        <fullName evidence="8">Rhodopsin domain-containing protein</fullName>
    </recommendedName>
</protein>
<feature type="region of interest" description="Disordered" evidence="6">
    <location>
        <begin position="353"/>
        <end position="375"/>
    </location>
</feature>
<gene>
    <name evidence="10" type="ORF">K489DRAFT_310499</name>
</gene>
<keyword evidence="3 7" id="KW-1133">Transmembrane helix</keyword>
<sequence length="375" mass="41947">MTTDDRSGSIWAVGLTFLVITWLVVGLRVYVRAFAIRKFGLDDKVTILAQVLFTGYLICQIGGVYYGTGRRLRNLTYEHAETALKFWFFCEVWYSLAGTAVRISICLSLIRVTTKKIHLWILYGLITWSICIGLAFLLGVIFQCIPTSDWWDLNPAHKRCLTEHVITSLTYFVSALNVACDWTLGIFPFFIVKDLAIPFHQKALVATILAVGALASTACLVRMFYIPTLAETYKGWDGDFLYETTDVAMWTTVESGVAITMMCVATLRPLVNKAFGLSSSYSGCKHRSQSFSPYTSADGPPTNPQFGSLRQARANAMAIIDADDDHMEPLRNEVGFSTFNMTKAVNARVREVEHEDLEMGSSSTWSSHKSQDRVP</sequence>
<keyword evidence="9" id="KW-1185">Reference proteome</keyword>